<keyword evidence="3 6" id="KW-0812">Transmembrane</keyword>
<comment type="caution">
    <text evidence="8">The sequence shown here is derived from an EMBL/GenBank/DDBJ whole genome shotgun (WGS) entry which is preliminary data.</text>
</comment>
<keyword evidence="5 6" id="KW-0472">Membrane</keyword>
<evidence type="ECO:0000259" key="7">
    <source>
        <dbReference type="Pfam" id="PF00482"/>
    </source>
</evidence>
<evidence type="ECO:0000256" key="3">
    <source>
        <dbReference type="ARBA" id="ARBA00022692"/>
    </source>
</evidence>
<dbReference type="InterPro" id="IPR011990">
    <property type="entry name" value="TPR-like_helical_dom_sf"/>
</dbReference>
<dbReference type="EMBL" id="QDKL01000001">
    <property type="protein sequence ID" value="RZF22883.1"/>
    <property type="molecule type" value="Genomic_DNA"/>
</dbReference>
<dbReference type="RefSeq" id="WP_114705827.1">
    <property type="nucleotide sequence ID" value="NZ_QDKL01000001.1"/>
</dbReference>
<evidence type="ECO:0000256" key="5">
    <source>
        <dbReference type="ARBA" id="ARBA00023136"/>
    </source>
</evidence>
<reference evidence="9" key="1">
    <citation type="journal article" date="2019" name="Int. J. Syst. Evol. Microbiol.">
        <title>Halobacteriovorax valvorus sp. nov., a novel prokaryotic predator isolated from coastal seawater of China.</title>
        <authorList>
            <person name="Chen M.-X."/>
        </authorList>
    </citation>
    <scope>NUCLEOTIDE SEQUENCE [LARGE SCALE GENOMIC DNA]</scope>
    <source>
        <strain evidence="9">BL9</strain>
    </source>
</reference>
<keyword evidence="2" id="KW-1003">Cell membrane</keyword>
<dbReference type="Gene3D" id="1.25.40.10">
    <property type="entry name" value="Tetratricopeptide repeat domain"/>
    <property type="match status" value="1"/>
</dbReference>
<dbReference type="PANTHER" id="PTHR35007:SF2">
    <property type="entry name" value="PILUS ASSEMBLE PROTEIN"/>
    <property type="match status" value="1"/>
</dbReference>
<proteinExistence type="predicted"/>
<feature type="transmembrane region" description="Helical" evidence="6">
    <location>
        <begin position="205"/>
        <end position="226"/>
    </location>
</feature>
<evidence type="ECO:0000256" key="6">
    <source>
        <dbReference type="SAM" id="Phobius"/>
    </source>
</evidence>
<evidence type="ECO:0000256" key="1">
    <source>
        <dbReference type="ARBA" id="ARBA00004651"/>
    </source>
</evidence>
<evidence type="ECO:0000256" key="2">
    <source>
        <dbReference type="ARBA" id="ARBA00022475"/>
    </source>
</evidence>
<protein>
    <submittedName>
        <fullName evidence="8">Type II secretion system F family protein</fullName>
    </submittedName>
</protein>
<organism evidence="8 9">
    <name type="scientific">Halobacteriovorax vibrionivorans</name>
    <dbReference type="NCBI Taxonomy" id="2152716"/>
    <lineage>
        <taxon>Bacteria</taxon>
        <taxon>Pseudomonadati</taxon>
        <taxon>Bdellovibrionota</taxon>
        <taxon>Bacteriovoracia</taxon>
        <taxon>Bacteriovoracales</taxon>
        <taxon>Halobacteriovoraceae</taxon>
        <taxon>Halobacteriovorax</taxon>
    </lineage>
</organism>
<feature type="transmembrane region" description="Helical" evidence="6">
    <location>
        <begin position="107"/>
        <end position="124"/>
    </location>
</feature>
<feature type="transmembrane region" description="Helical" evidence="6">
    <location>
        <begin position="232"/>
        <end position="250"/>
    </location>
</feature>
<evidence type="ECO:0000313" key="9">
    <source>
        <dbReference type="Proteomes" id="UP000443582"/>
    </source>
</evidence>
<dbReference type="PANTHER" id="PTHR35007">
    <property type="entry name" value="INTEGRAL MEMBRANE PROTEIN-RELATED"/>
    <property type="match status" value="1"/>
</dbReference>
<gene>
    <name evidence="8" type="ORF">DAY19_03665</name>
</gene>
<name>A0ABY0IIX2_9BACT</name>
<feature type="domain" description="Type II secretion system protein GspF" evidence="7">
    <location>
        <begin position="270"/>
        <end position="395"/>
    </location>
</feature>
<keyword evidence="9" id="KW-1185">Reference proteome</keyword>
<evidence type="ECO:0000256" key="4">
    <source>
        <dbReference type="ARBA" id="ARBA00022989"/>
    </source>
</evidence>
<dbReference type="InterPro" id="IPR018076">
    <property type="entry name" value="T2SS_GspF_dom"/>
</dbReference>
<feature type="transmembrane region" description="Helical" evidence="6">
    <location>
        <begin position="378"/>
        <end position="400"/>
    </location>
</feature>
<comment type="subcellular location">
    <subcellularLocation>
        <location evidence="1">Cell membrane</location>
        <topology evidence="1">Multi-pass membrane protein</topology>
    </subcellularLocation>
</comment>
<keyword evidence="4 6" id="KW-1133">Transmembrane helix</keyword>
<sequence length="406" mass="45291">MTKGLITLLIFYVVTTFTSFDVSAQTYSDYSQRDFAALLKESCDKGAQASCFELGLLYQNFTGKNFKQDGINYPKEGKKIIQQACQNGERNACDYLQGAELFKSSQLLMWSSIILIGIAVYIVTQMMFQDNDSFQAAQKLEEGDSKKQDEFKKHGIVLQYSRPFFKRYISPIVSSMKNKKKIKEKYRRKLASAGLTEVLTTEDFYAFKLFLIIGFPIVFLGVREFMDADWQLSLIPVVAAVGFVYPDIWIKGKIDQRQKDIISGMPFSVDMLALSVEAGLDFVAAMTKVVDKAKPGPLTQEFEIFLKETKIGASRAEALRNMAWRVDLIQISSFCATLIAADSVGASIGPILKALSVEIRQKKSAQIEKEGATAATKILFPMMAFIVPSVLLMIFAPLIVDLVGGN</sequence>
<dbReference type="Pfam" id="PF00482">
    <property type="entry name" value="T2SSF"/>
    <property type="match status" value="1"/>
</dbReference>
<accession>A0ABY0IIX2</accession>
<dbReference type="Proteomes" id="UP000443582">
    <property type="component" value="Unassembled WGS sequence"/>
</dbReference>
<evidence type="ECO:0000313" key="8">
    <source>
        <dbReference type="EMBL" id="RZF22883.1"/>
    </source>
</evidence>